<organism evidence="1 2">
    <name type="scientific">Entomophthora muscae</name>
    <dbReference type="NCBI Taxonomy" id="34485"/>
    <lineage>
        <taxon>Eukaryota</taxon>
        <taxon>Fungi</taxon>
        <taxon>Fungi incertae sedis</taxon>
        <taxon>Zoopagomycota</taxon>
        <taxon>Entomophthoromycotina</taxon>
        <taxon>Entomophthoromycetes</taxon>
        <taxon>Entomophthorales</taxon>
        <taxon>Entomophthoraceae</taxon>
        <taxon>Entomophthora</taxon>
    </lineage>
</organism>
<sequence length="591" mass="65989">MRIHARDPWETFPLLIGGFIVTFSLVSMIIKEWLFLSEAMVATLFGIAVGPEGFAFVNPLQWDNIDKLTLEFARIVIALQVFAAGVTLPKAYLMKELTSLTILLLPVMFFMWLVSAATIYYILGLSLLESLLISACITPTDPVLANSIVKGRFAENHVPLHVRNIISAESGANDGLGFPYVFFPLLIIRSASFGEAFEEWMWSIWVYQIFYSIVLGGVIGYVGRKLLFYSQSRELIDKESFLVFGIALSLFIMGLVGLMESDDLLACFIAGNSFTWDDWFRKEIETTHMQEVVDMFFNLSFFIFLGTVLPWKSFSEIGYSQLIGMGTLILLFRRVPIVMALKPFTPALHTYGEAFFAGWFGPIGVGAVFYSMVAKMELAKMGPDQATVQHLVFPVSAFMILFSVIVHGMTVPLFKMTSRIDTRTFTNTNAITNLVARLPLLKPGQTVVIERNSDMTTGVIISQSTPPEARPITPLSVHNDSPHSHEHDNLTSPNGRPRSIAVLLTPDGKVMSRHEDYFESFGPSSRCSSRQHLNDPATLHSHNGNTMSRQEEYLDTFGSSSRSSSRQQLSEAAPLLQNRNSSSRVYGTEEP</sequence>
<gene>
    <name evidence="1" type="primary">CNH1_7</name>
    <name evidence="1" type="ORF">DSO57_1010356</name>
</gene>
<dbReference type="Proteomes" id="UP001165960">
    <property type="component" value="Unassembled WGS sequence"/>
</dbReference>
<proteinExistence type="predicted"/>
<comment type="caution">
    <text evidence="1">The sequence shown here is derived from an EMBL/GenBank/DDBJ whole genome shotgun (WGS) entry which is preliminary data.</text>
</comment>
<name>A0ACC2UFZ0_9FUNG</name>
<evidence type="ECO:0000313" key="1">
    <source>
        <dbReference type="EMBL" id="KAJ9085804.1"/>
    </source>
</evidence>
<dbReference type="EMBL" id="QTSX02000744">
    <property type="protein sequence ID" value="KAJ9085804.1"/>
    <property type="molecule type" value="Genomic_DNA"/>
</dbReference>
<reference evidence="1" key="1">
    <citation type="submission" date="2022-04" db="EMBL/GenBank/DDBJ databases">
        <title>Genome of the entomopathogenic fungus Entomophthora muscae.</title>
        <authorList>
            <person name="Elya C."/>
            <person name="Lovett B.R."/>
            <person name="Lee E."/>
            <person name="Macias A.M."/>
            <person name="Hajek A.E."/>
            <person name="De Bivort B.L."/>
            <person name="Kasson M.T."/>
            <person name="De Fine Licht H.H."/>
            <person name="Stajich J.E."/>
        </authorList>
    </citation>
    <scope>NUCLEOTIDE SEQUENCE</scope>
    <source>
        <strain evidence="1">Berkeley</strain>
    </source>
</reference>
<protein>
    <submittedName>
        <fullName evidence="1">Na+/H+ antiporter, variant 3</fullName>
    </submittedName>
</protein>
<accession>A0ACC2UFZ0</accession>
<keyword evidence="2" id="KW-1185">Reference proteome</keyword>
<evidence type="ECO:0000313" key="2">
    <source>
        <dbReference type="Proteomes" id="UP001165960"/>
    </source>
</evidence>